<dbReference type="EMBL" id="CP136521">
    <property type="protein sequence ID" value="WOD43445.1"/>
    <property type="molecule type" value="Genomic_DNA"/>
</dbReference>
<dbReference type="KEGG" id="hws:RNZ46_15760"/>
<dbReference type="SUPFAM" id="SSF51126">
    <property type="entry name" value="Pectin lyase-like"/>
    <property type="match status" value="2"/>
</dbReference>
<dbReference type="NCBIfam" id="TIGR04183">
    <property type="entry name" value="Por_Secre_tail"/>
    <property type="match status" value="1"/>
</dbReference>
<sequence length="923" mass="99258">MKKTLRLLTFLVFGFTQAQTVVYVDIDATGTNDGTSWANAYTSLHNALTNTTTAGAEIWIAEGTYTPLNASTPFLNQYGVNIYGGFVGTEATKADRNVDPWLHPVYLSGDINGDDLVEVPSATSTNKTDNASRILQIEPSTIGGTTLVHVQENIVIDRINFVNAYGGSALYSHPAVGSNFTQKQIKLRNCRFSRNYASTRPAFDVWSNESGTPATSPFETFIMINSIVDENVSSVGYAFEFRGLAGYLKTTLVNNLFVANTVTDVNSAGSVARFISNGANNINVNFASNTLAFNQEGASYGADGGSCIYFQRVSNSGGIVGKWYNNIYYSNQGTGEYALSNNYTMAFIDVANTNARDFTTPTYDLPNSIILTESPFTDIYTGDFTPKSAYRQNGTASNAAYNNSEVGVTDCFNNARYYSGVSVIGLGAIQHSNAGMLYGPGNIASLSLPQVPGIYFVDQNATGANDGSSWADAFTSLYTALSSPSVSSGSSLYVKSGTYLANAGPYVIADDALKIYGGFDGTEAHEADRDLSLIFTGNATIIDGDINGDDTFVDGFLTGNTADNANKLLDLTTDGVTVDGFVFKGANSSGNAIISTTTSQLSNFTLMNSEIKENNSSGLLFDWRNFVDDFTVYNTSIHHNDVNNGLMLLQTQNDDLSSTFVNVNIYDNKTNSDFGSIWFRTVGSATTNDVNIINCHFGGNVLSGLAQPHFFNISGQSTTSSLSIVNSIIYGNTNPSGNPVIAVDNSKTAEGDFTDLYVAYSIAQSLSPNATSGNYATAALISGDPQLDETDAYKPTALSNTINVGNNTAYIMDYPSEDLSFNARIFNNTIDLGPYEYNPTLGVNDVIVNTNSVKLYPNPVSDRLFVKSTEQVDNVFIYTINGQLVKQVNEVNNEIDVANLPSGFYLITIKSKAAVTSKKFVKH</sequence>
<dbReference type="Pfam" id="PF18962">
    <property type="entry name" value="Por_Secre_tail"/>
    <property type="match status" value="1"/>
</dbReference>
<keyword evidence="5" id="KW-1185">Reference proteome</keyword>
<evidence type="ECO:0000256" key="1">
    <source>
        <dbReference type="ARBA" id="ARBA00022729"/>
    </source>
</evidence>
<reference evidence="5" key="1">
    <citation type="submission" date="2024-06" db="EMBL/GenBank/DDBJ databases">
        <title>Hwangdonia haimaensis gen. nov., sp. nov., a member of the family Flavobacteriaceae isolated from the haima cold seep.</title>
        <authorList>
            <person name="Li J."/>
        </authorList>
    </citation>
    <scope>NUCLEOTIDE SEQUENCE [LARGE SCALE GENOMIC DNA]</scope>
    <source>
        <strain evidence="5">SCSIO 19198</strain>
    </source>
</reference>
<dbReference type="AlphaFoldDB" id="A0AA97EN11"/>
<evidence type="ECO:0000313" key="4">
    <source>
        <dbReference type="EMBL" id="WOD43445.1"/>
    </source>
</evidence>
<keyword evidence="1 2" id="KW-0732">Signal</keyword>
<dbReference type="InterPro" id="IPR012334">
    <property type="entry name" value="Pectin_lyas_fold"/>
</dbReference>
<evidence type="ECO:0000256" key="2">
    <source>
        <dbReference type="SAM" id="SignalP"/>
    </source>
</evidence>
<gene>
    <name evidence="4" type="ORF">RNZ46_15760</name>
</gene>
<feature type="signal peptide" evidence="2">
    <location>
        <begin position="1"/>
        <end position="18"/>
    </location>
</feature>
<feature type="chain" id="PRO_5041677160" evidence="2">
    <location>
        <begin position="19"/>
        <end position="923"/>
    </location>
</feature>
<evidence type="ECO:0000313" key="5">
    <source>
        <dbReference type="Proteomes" id="UP001302486"/>
    </source>
</evidence>
<protein>
    <submittedName>
        <fullName evidence="4">T9SS type A sorting domain-containing protein</fullName>
    </submittedName>
</protein>
<dbReference type="Proteomes" id="UP001302486">
    <property type="component" value="Chromosome"/>
</dbReference>
<accession>A0AA97EN11</accession>
<dbReference type="InterPro" id="IPR011050">
    <property type="entry name" value="Pectin_lyase_fold/virulence"/>
</dbReference>
<dbReference type="RefSeq" id="WP_316983130.1">
    <property type="nucleotide sequence ID" value="NZ_CP136521.1"/>
</dbReference>
<dbReference type="InterPro" id="IPR026444">
    <property type="entry name" value="Secre_tail"/>
</dbReference>
<evidence type="ECO:0000259" key="3">
    <source>
        <dbReference type="Pfam" id="PF18962"/>
    </source>
</evidence>
<name>A0AA97EN11_9FLAO</name>
<organism evidence="4 5">
    <name type="scientific">Hwangdonia lutea</name>
    <dbReference type="NCBI Taxonomy" id="3075823"/>
    <lineage>
        <taxon>Bacteria</taxon>
        <taxon>Pseudomonadati</taxon>
        <taxon>Bacteroidota</taxon>
        <taxon>Flavobacteriia</taxon>
        <taxon>Flavobacteriales</taxon>
        <taxon>Flavobacteriaceae</taxon>
        <taxon>Hwangdonia</taxon>
    </lineage>
</organism>
<feature type="domain" description="Secretion system C-terminal sorting" evidence="3">
    <location>
        <begin position="855"/>
        <end position="921"/>
    </location>
</feature>
<proteinExistence type="predicted"/>
<dbReference type="Gene3D" id="2.160.20.10">
    <property type="entry name" value="Single-stranded right-handed beta-helix, Pectin lyase-like"/>
    <property type="match status" value="2"/>
</dbReference>